<dbReference type="Gene3D" id="1.20.1250.20">
    <property type="entry name" value="MFS general substrate transporter like domains"/>
    <property type="match status" value="2"/>
</dbReference>
<protein>
    <submittedName>
        <fullName evidence="10 11">MFS-type transporter SLC18B1-like</fullName>
    </submittedName>
</protein>
<dbReference type="OMA" id="ERFPWAN"/>
<keyword evidence="5 7" id="KW-0472">Membrane</keyword>
<dbReference type="RefSeq" id="XP_022102776.1">
    <property type="nucleotide sequence ID" value="XM_022247084.1"/>
</dbReference>
<accession>A0A8B7ZD52</accession>
<dbReference type="RefSeq" id="XP_022102777.1">
    <property type="nucleotide sequence ID" value="XM_022247085.1"/>
</dbReference>
<feature type="compositionally biased region" description="Polar residues" evidence="6">
    <location>
        <begin position="7"/>
        <end position="32"/>
    </location>
</feature>
<dbReference type="GO" id="GO:0022857">
    <property type="term" value="F:transmembrane transporter activity"/>
    <property type="evidence" value="ECO:0007669"/>
    <property type="project" value="InterPro"/>
</dbReference>
<feature type="transmembrane region" description="Helical" evidence="7">
    <location>
        <begin position="401"/>
        <end position="421"/>
    </location>
</feature>
<evidence type="ECO:0000313" key="15">
    <source>
        <dbReference type="RefSeq" id="XP_022102781.1"/>
    </source>
</evidence>
<feature type="region of interest" description="Disordered" evidence="6">
    <location>
        <begin position="1"/>
        <end position="52"/>
    </location>
</feature>
<feature type="transmembrane region" description="Helical" evidence="7">
    <location>
        <begin position="223"/>
        <end position="243"/>
    </location>
</feature>
<dbReference type="RefSeq" id="XP_022102779.1">
    <property type="nucleotide sequence ID" value="XM_022247087.1"/>
</dbReference>
<dbReference type="InterPro" id="IPR050930">
    <property type="entry name" value="MFS_Vesicular_Transporter"/>
</dbReference>
<comment type="subcellular location">
    <subcellularLocation>
        <location evidence="1">Membrane</location>
        <topology evidence="1">Multi-pass membrane protein</topology>
    </subcellularLocation>
</comment>
<reference evidence="10 11" key="1">
    <citation type="submission" date="2025-04" db="UniProtKB">
        <authorList>
            <consortium name="RefSeq"/>
        </authorList>
    </citation>
    <scope>IDENTIFICATION</scope>
</reference>
<feature type="domain" description="Major facilitator superfamily (MFS) profile" evidence="8">
    <location>
        <begin position="63"/>
        <end position="457"/>
    </location>
</feature>
<feature type="transmembrane region" description="Helical" evidence="7">
    <location>
        <begin position="428"/>
        <end position="454"/>
    </location>
</feature>
<evidence type="ECO:0000313" key="10">
    <source>
        <dbReference type="RefSeq" id="XP_022102775.1"/>
    </source>
</evidence>
<keyword evidence="3 7" id="KW-0812">Transmembrane</keyword>
<evidence type="ECO:0000256" key="5">
    <source>
        <dbReference type="ARBA" id="ARBA00023136"/>
    </source>
</evidence>
<dbReference type="InterPro" id="IPR036259">
    <property type="entry name" value="MFS_trans_sf"/>
</dbReference>
<evidence type="ECO:0000313" key="13">
    <source>
        <dbReference type="RefSeq" id="XP_022102779.1"/>
    </source>
</evidence>
<evidence type="ECO:0000259" key="8">
    <source>
        <dbReference type="PROSITE" id="PS50850"/>
    </source>
</evidence>
<evidence type="ECO:0000313" key="14">
    <source>
        <dbReference type="RefSeq" id="XP_022102780.1"/>
    </source>
</evidence>
<organism evidence="9 14">
    <name type="scientific">Acanthaster planci</name>
    <name type="common">Crown-of-thorns starfish</name>
    <dbReference type="NCBI Taxonomy" id="133434"/>
    <lineage>
        <taxon>Eukaryota</taxon>
        <taxon>Metazoa</taxon>
        <taxon>Echinodermata</taxon>
        <taxon>Eleutherozoa</taxon>
        <taxon>Asterozoa</taxon>
        <taxon>Asteroidea</taxon>
        <taxon>Valvatacea</taxon>
        <taxon>Valvatida</taxon>
        <taxon>Acanthasteridae</taxon>
        <taxon>Acanthaster</taxon>
    </lineage>
</organism>
<gene>
    <name evidence="10 11 12 13 14 15" type="primary">LOC110985780</name>
</gene>
<dbReference type="SUPFAM" id="SSF103473">
    <property type="entry name" value="MFS general substrate transporter"/>
    <property type="match status" value="1"/>
</dbReference>
<dbReference type="PANTHER" id="PTHR23506:SF26">
    <property type="entry name" value="MFS-TYPE TRANSPORTER SLC18B1"/>
    <property type="match status" value="1"/>
</dbReference>
<dbReference type="RefSeq" id="XP_022102781.1">
    <property type="nucleotide sequence ID" value="XM_022247089.1"/>
</dbReference>
<feature type="transmembrane region" description="Helical" evidence="7">
    <location>
        <begin position="161"/>
        <end position="187"/>
    </location>
</feature>
<feature type="transmembrane region" description="Helical" evidence="7">
    <location>
        <begin position="263"/>
        <end position="283"/>
    </location>
</feature>
<keyword evidence="2" id="KW-0813">Transport</keyword>
<proteinExistence type="predicted"/>
<dbReference type="InterPro" id="IPR020846">
    <property type="entry name" value="MFS_dom"/>
</dbReference>
<feature type="transmembrane region" description="Helical" evidence="7">
    <location>
        <begin position="199"/>
        <end position="216"/>
    </location>
</feature>
<evidence type="ECO:0000313" key="11">
    <source>
        <dbReference type="RefSeq" id="XP_022102776.1"/>
    </source>
</evidence>
<evidence type="ECO:0000313" key="12">
    <source>
        <dbReference type="RefSeq" id="XP_022102777.1"/>
    </source>
</evidence>
<name>A0A8B7ZD52_ACAPL</name>
<keyword evidence="9" id="KW-1185">Reference proteome</keyword>
<evidence type="ECO:0000256" key="2">
    <source>
        <dbReference type="ARBA" id="ARBA00022448"/>
    </source>
</evidence>
<feature type="transmembrane region" description="Helical" evidence="7">
    <location>
        <begin position="327"/>
        <end position="347"/>
    </location>
</feature>
<keyword evidence="4 7" id="KW-1133">Transmembrane helix</keyword>
<evidence type="ECO:0000256" key="1">
    <source>
        <dbReference type="ARBA" id="ARBA00004141"/>
    </source>
</evidence>
<dbReference type="Pfam" id="PF07690">
    <property type="entry name" value="MFS_1"/>
    <property type="match status" value="1"/>
</dbReference>
<evidence type="ECO:0000256" key="3">
    <source>
        <dbReference type="ARBA" id="ARBA00022692"/>
    </source>
</evidence>
<feature type="transmembrane region" description="Helical" evidence="7">
    <location>
        <begin position="295"/>
        <end position="321"/>
    </location>
</feature>
<dbReference type="OrthoDB" id="446368at2759"/>
<dbReference type="RefSeq" id="XP_022102775.1">
    <property type="nucleotide sequence ID" value="XM_022247083.1"/>
</dbReference>
<dbReference type="AlphaFoldDB" id="A0A8B7ZD52"/>
<dbReference type="KEGG" id="aplc:110985780"/>
<sequence length="487" mass="51088">MDKCNPAPTQEYANSGQQAPTNADLTTPSTNRIDPGRQTGASEANEVDTPPKGPKFTYYQKATFASAVLANLANYMAFSIISVFYPINAEGRGVSQTVIGLVFSAFSLSAGIGSPIWGKTIPIVGARFVFLAGTFVTGCCSILFGSIAAMPTKETFTGFSLAIRLLGGLGSSACLTASAACVAYAFPENVGTAVSTVEMMGGLSCAIGPAIGGLLYDAGGFELPFFVLGAVVLVVNFINFFLLPEQGTKNEESGSLIRVLRIPAMWVALASTALAAVAFSVLNPTLSIHLKRLDFTVIQISLIFFGWGLAYAMATVIWGAVADATKATRIMMVMGAFGTAVFYLLLGPSPLLKIPSTKLVAILAIPFGAAMMALISIPPIVDMFDSAVWYGIPNNLGLSSIISGLWNGGVSVGLFAGPLLGGQLADRYGFAILSTVIAGCCLVVMIFICLFGVWEYQCGKGRRIPSSRLEAEANSTEDERRPLAATE</sequence>
<evidence type="ECO:0000313" key="9">
    <source>
        <dbReference type="Proteomes" id="UP000694845"/>
    </source>
</evidence>
<dbReference type="RefSeq" id="XP_022102780.1">
    <property type="nucleotide sequence ID" value="XM_022247088.1"/>
</dbReference>
<feature type="transmembrane region" description="Helical" evidence="7">
    <location>
        <begin position="359"/>
        <end position="381"/>
    </location>
</feature>
<dbReference type="Proteomes" id="UP000694845">
    <property type="component" value="Unplaced"/>
</dbReference>
<feature type="transmembrane region" description="Helical" evidence="7">
    <location>
        <begin position="64"/>
        <end position="85"/>
    </location>
</feature>
<dbReference type="PANTHER" id="PTHR23506">
    <property type="entry name" value="GH10249P"/>
    <property type="match status" value="1"/>
</dbReference>
<dbReference type="PROSITE" id="PS50850">
    <property type="entry name" value="MFS"/>
    <property type="match status" value="1"/>
</dbReference>
<feature type="transmembrane region" description="Helical" evidence="7">
    <location>
        <begin position="129"/>
        <end position="149"/>
    </location>
</feature>
<dbReference type="InterPro" id="IPR011701">
    <property type="entry name" value="MFS"/>
</dbReference>
<dbReference type="GO" id="GO:0016020">
    <property type="term" value="C:membrane"/>
    <property type="evidence" value="ECO:0007669"/>
    <property type="project" value="UniProtKB-SubCell"/>
</dbReference>
<feature type="transmembrane region" description="Helical" evidence="7">
    <location>
        <begin position="97"/>
        <end position="117"/>
    </location>
</feature>
<evidence type="ECO:0000256" key="6">
    <source>
        <dbReference type="SAM" id="MobiDB-lite"/>
    </source>
</evidence>
<evidence type="ECO:0000256" key="7">
    <source>
        <dbReference type="SAM" id="Phobius"/>
    </source>
</evidence>
<dbReference type="GeneID" id="110985780"/>
<evidence type="ECO:0000256" key="4">
    <source>
        <dbReference type="ARBA" id="ARBA00022989"/>
    </source>
</evidence>